<accession>A0A0W0VT89</accession>
<dbReference type="EMBL" id="LNYI01000020">
    <property type="protein sequence ID" value="KTD22870.1"/>
    <property type="molecule type" value="Genomic_DNA"/>
</dbReference>
<proteinExistence type="predicted"/>
<gene>
    <name evidence="2" type="ORF">Llan_0987</name>
</gene>
<organism evidence="2 3">
    <name type="scientific">Legionella lansingensis</name>
    <dbReference type="NCBI Taxonomy" id="45067"/>
    <lineage>
        <taxon>Bacteria</taxon>
        <taxon>Pseudomonadati</taxon>
        <taxon>Pseudomonadota</taxon>
        <taxon>Gammaproteobacteria</taxon>
        <taxon>Legionellales</taxon>
        <taxon>Legionellaceae</taxon>
        <taxon>Legionella</taxon>
    </lineage>
</organism>
<reference evidence="2 3" key="1">
    <citation type="submission" date="2015-11" db="EMBL/GenBank/DDBJ databases">
        <title>Genomic analysis of 38 Legionella species identifies large and diverse effector repertoires.</title>
        <authorList>
            <person name="Burstein D."/>
            <person name="Amaro F."/>
            <person name="Zusman T."/>
            <person name="Lifshitz Z."/>
            <person name="Cohen O."/>
            <person name="Gilbert J.A."/>
            <person name="Pupko T."/>
            <person name="Shuman H.A."/>
            <person name="Segal G."/>
        </authorList>
    </citation>
    <scope>NUCLEOTIDE SEQUENCE [LARGE SCALE GENOMIC DNA]</scope>
    <source>
        <strain evidence="2 3">ATCC 49751</strain>
    </source>
</reference>
<protein>
    <submittedName>
        <fullName evidence="2">Uncharacterized protein</fullName>
    </submittedName>
</protein>
<dbReference type="PATRIC" id="fig|45067.4.peg.1027"/>
<evidence type="ECO:0000313" key="2">
    <source>
        <dbReference type="EMBL" id="KTD22870.1"/>
    </source>
</evidence>
<dbReference type="eggNOG" id="COG4575">
    <property type="taxonomic scope" value="Bacteria"/>
</dbReference>
<name>A0A0W0VT89_9GAMM</name>
<sequence length="89" mass="10319">MKNIKSISHSRKKDTVEESEANEAIQQLVEEGKKFILGMYEEGREKLQELEAEIKEYSQKTSLFVHKKPITSLLITGGAVYLLYKFLKR</sequence>
<dbReference type="AlphaFoldDB" id="A0A0W0VT89"/>
<dbReference type="RefSeq" id="WP_051546171.1">
    <property type="nucleotide sequence ID" value="NZ_CAAAJD010000016.1"/>
</dbReference>
<comment type="caution">
    <text evidence="2">The sequence shown here is derived from an EMBL/GenBank/DDBJ whole genome shotgun (WGS) entry which is preliminary data.</text>
</comment>
<keyword evidence="3" id="KW-1185">Reference proteome</keyword>
<feature type="region of interest" description="Disordered" evidence="1">
    <location>
        <begin position="1"/>
        <end position="20"/>
    </location>
</feature>
<evidence type="ECO:0000313" key="3">
    <source>
        <dbReference type="Proteomes" id="UP000054869"/>
    </source>
</evidence>
<evidence type="ECO:0000256" key="1">
    <source>
        <dbReference type="SAM" id="MobiDB-lite"/>
    </source>
</evidence>
<dbReference type="Proteomes" id="UP000054869">
    <property type="component" value="Unassembled WGS sequence"/>
</dbReference>